<reference evidence="10 11" key="1">
    <citation type="submission" date="2020-02" db="EMBL/GenBank/DDBJ databases">
        <authorList>
            <person name="Ferguson B K."/>
        </authorList>
    </citation>
    <scope>NUCLEOTIDE SEQUENCE [LARGE SCALE GENOMIC DNA]</scope>
</reference>
<evidence type="ECO:0000256" key="9">
    <source>
        <dbReference type="ARBA" id="ARBA00023136"/>
    </source>
</evidence>
<evidence type="ECO:0000256" key="6">
    <source>
        <dbReference type="ARBA" id="ARBA00022792"/>
    </source>
</evidence>
<evidence type="ECO:0000256" key="4">
    <source>
        <dbReference type="ARBA" id="ARBA00022448"/>
    </source>
</evidence>
<dbReference type="AlphaFoldDB" id="A0A6H5IB82"/>
<dbReference type="GO" id="GO:0045271">
    <property type="term" value="C:respiratory chain complex I"/>
    <property type="evidence" value="ECO:0007669"/>
    <property type="project" value="UniProtKB-ARBA"/>
</dbReference>
<organism evidence="10 11">
    <name type="scientific">Trichogramma brassicae</name>
    <dbReference type="NCBI Taxonomy" id="86971"/>
    <lineage>
        <taxon>Eukaryota</taxon>
        <taxon>Metazoa</taxon>
        <taxon>Ecdysozoa</taxon>
        <taxon>Arthropoda</taxon>
        <taxon>Hexapoda</taxon>
        <taxon>Insecta</taxon>
        <taxon>Pterygota</taxon>
        <taxon>Neoptera</taxon>
        <taxon>Endopterygota</taxon>
        <taxon>Hymenoptera</taxon>
        <taxon>Apocrita</taxon>
        <taxon>Proctotrupomorpha</taxon>
        <taxon>Chalcidoidea</taxon>
        <taxon>Trichogrammatidae</taxon>
        <taxon>Trichogramma</taxon>
    </lineage>
</organism>
<evidence type="ECO:0000256" key="7">
    <source>
        <dbReference type="ARBA" id="ARBA00022982"/>
    </source>
</evidence>
<keyword evidence="7" id="KW-0249">Electron transport</keyword>
<keyword evidence="6" id="KW-0999">Mitochondrion inner membrane</keyword>
<evidence type="ECO:0000313" key="10">
    <source>
        <dbReference type="EMBL" id="CAB0034044.1"/>
    </source>
</evidence>
<evidence type="ECO:0000256" key="1">
    <source>
        <dbReference type="ARBA" id="ARBA00004443"/>
    </source>
</evidence>
<evidence type="ECO:0000256" key="3">
    <source>
        <dbReference type="ARBA" id="ARBA00014109"/>
    </source>
</evidence>
<dbReference type="EMBL" id="CADCXV010000731">
    <property type="protein sequence ID" value="CAB0034044.1"/>
    <property type="molecule type" value="Genomic_DNA"/>
</dbReference>
<protein>
    <recommendedName>
        <fullName evidence="3">NADH dehydrogenase [ubiquinone] 1 beta subcomplex subunit 10</fullName>
    </recommendedName>
</protein>
<accession>A0A6H5IB82</accession>
<proteinExistence type="inferred from homology"/>
<keyword evidence="8" id="KW-0496">Mitochondrion</keyword>
<evidence type="ECO:0000256" key="8">
    <source>
        <dbReference type="ARBA" id="ARBA00023128"/>
    </source>
</evidence>
<keyword evidence="5" id="KW-0679">Respiratory chain</keyword>
<dbReference type="GO" id="GO:0005743">
    <property type="term" value="C:mitochondrial inner membrane"/>
    <property type="evidence" value="ECO:0007669"/>
    <property type="project" value="UniProtKB-SubCell"/>
</dbReference>
<dbReference type="InterPro" id="IPR039993">
    <property type="entry name" value="NDUFB10"/>
</dbReference>
<keyword evidence="4" id="KW-0813">Transport</keyword>
<comment type="similarity">
    <text evidence="2">Belongs to the complex I NDUFB10 subunit family.</text>
</comment>
<dbReference type="Pfam" id="PF10249">
    <property type="entry name" value="NDUFB10"/>
    <property type="match status" value="1"/>
</dbReference>
<evidence type="ECO:0000256" key="5">
    <source>
        <dbReference type="ARBA" id="ARBA00022660"/>
    </source>
</evidence>
<dbReference type="InterPro" id="IPR019377">
    <property type="entry name" value="NADH_UbQ_OxRdtase_su10"/>
</dbReference>
<keyword evidence="9" id="KW-0472">Membrane</keyword>
<evidence type="ECO:0000313" key="11">
    <source>
        <dbReference type="Proteomes" id="UP000479190"/>
    </source>
</evidence>
<comment type="subcellular location">
    <subcellularLocation>
        <location evidence="1">Mitochondrion inner membrane</location>
        <topology evidence="1">Peripheral membrane protein</topology>
        <orientation evidence="1">Matrix side</orientation>
    </subcellularLocation>
</comment>
<dbReference type="Proteomes" id="UP000479190">
    <property type="component" value="Unassembled WGS sequence"/>
</dbReference>
<evidence type="ECO:0000256" key="2">
    <source>
        <dbReference type="ARBA" id="ARBA00008317"/>
    </source>
</evidence>
<dbReference type="PANTHER" id="PTHR13094:SF1">
    <property type="entry name" value="NADH DEHYDROGENASE [UBIQUINONE] 1 BETA SUBCOMPLEX SUBUNIT 10"/>
    <property type="match status" value="1"/>
</dbReference>
<dbReference type="OrthoDB" id="6017729at2759"/>
<dbReference type="PANTHER" id="PTHR13094">
    <property type="entry name" value="NADH-UBIQUINONE OXIDOREDUCTASE PDSW SUBUNIT"/>
    <property type="match status" value="1"/>
</dbReference>
<name>A0A6H5IB82_9HYME</name>
<sequence>MDIDRSPIGRFMNFMYSLIDGPVTFVREKIVEPNQQHYPYYHEKFRRVPGIETCATDDFCCKFEAQQQFIRDKMVDNEILSILRQRYEHCNHEDINQRGEAKCEAIYEYYKDAAAAWFSKYGDLGPNADVKNAFMKQKHRMIWERRHGPIGSGMKEGDKYKIDEEH</sequence>
<gene>
    <name evidence="10" type="ORF">TBRA_LOCUS5942</name>
</gene>
<keyword evidence="11" id="KW-1185">Reference proteome</keyword>